<keyword evidence="1" id="KW-0732">Signal</keyword>
<evidence type="ECO:0000313" key="6">
    <source>
        <dbReference type="Proteomes" id="UP000433483"/>
    </source>
</evidence>
<proteinExistence type="predicted"/>
<evidence type="ECO:0000313" key="3">
    <source>
        <dbReference type="EMBL" id="KAE9061208.1"/>
    </source>
</evidence>
<dbReference type="Proteomes" id="UP000433483">
    <property type="component" value="Unassembled WGS sequence"/>
</dbReference>
<dbReference type="EMBL" id="QXGE01006475">
    <property type="protein sequence ID" value="KAE9265139.1"/>
    <property type="molecule type" value="Genomic_DNA"/>
</dbReference>
<evidence type="ECO:0000256" key="1">
    <source>
        <dbReference type="SAM" id="SignalP"/>
    </source>
</evidence>
<feature type="signal peptide" evidence="1">
    <location>
        <begin position="1"/>
        <end position="17"/>
    </location>
</feature>
<comment type="caution">
    <text evidence="3">The sequence shown here is derived from an EMBL/GenBank/DDBJ whole genome shotgun (WGS) entry which is preliminary data.</text>
</comment>
<evidence type="ECO:0000313" key="7">
    <source>
        <dbReference type="Proteomes" id="UP000437068"/>
    </source>
</evidence>
<dbReference type="EMBL" id="QXFW01006938">
    <property type="protein sequence ID" value="KAE8958131.1"/>
    <property type="molecule type" value="Genomic_DNA"/>
</dbReference>
<dbReference type="EMBL" id="QXGA01007047">
    <property type="protein sequence ID" value="KAE9061208.1"/>
    <property type="molecule type" value="Genomic_DNA"/>
</dbReference>
<accession>A0A6A3PV59</accession>
<evidence type="ECO:0000313" key="4">
    <source>
        <dbReference type="EMBL" id="KAE9160544.1"/>
    </source>
</evidence>
<keyword evidence="6" id="KW-1185">Reference proteome</keyword>
<dbReference type="Proteomes" id="UP000460718">
    <property type="component" value="Unassembled WGS sequence"/>
</dbReference>
<dbReference type="EMBL" id="QXGB01006589">
    <property type="protein sequence ID" value="KAE9160544.1"/>
    <property type="molecule type" value="Genomic_DNA"/>
</dbReference>
<evidence type="ECO:0000313" key="8">
    <source>
        <dbReference type="Proteomes" id="UP000440732"/>
    </source>
</evidence>
<sequence length="60" mass="7032">MRLLLQVIIFFHVGVEIIRRVVLEADRALGNDCHARGLRSRTWFVVPGSTGLHRRSWYRT</sequence>
<gene>
    <name evidence="5" type="ORF">PF001_g31018</name>
    <name evidence="4" type="ORF">PF005_g31602</name>
    <name evidence="3" type="ORF">PF006_g31463</name>
    <name evidence="2" type="ORF">PF011_g30892</name>
</gene>
<evidence type="ECO:0000313" key="9">
    <source>
        <dbReference type="Proteomes" id="UP000460718"/>
    </source>
</evidence>
<evidence type="ECO:0000313" key="5">
    <source>
        <dbReference type="EMBL" id="KAE9265139.1"/>
    </source>
</evidence>
<protein>
    <submittedName>
        <fullName evidence="3">Uncharacterized protein</fullName>
    </submittedName>
</protein>
<name>A0A6A3PV59_9STRA</name>
<dbReference type="Proteomes" id="UP000440732">
    <property type="component" value="Unassembled WGS sequence"/>
</dbReference>
<dbReference type="Proteomes" id="UP000437068">
    <property type="component" value="Unassembled WGS sequence"/>
</dbReference>
<evidence type="ECO:0000313" key="2">
    <source>
        <dbReference type="EMBL" id="KAE8958131.1"/>
    </source>
</evidence>
<feature type="chain" id="PRO_5036165604" evidence="1">
    <location>
        <begin position="18"/>
        <end position="60"/>
    </location>
</feature>
<dbReference type="AlphaFoldDB" id="A0A6A3PV59"/>
<reference evidence="6 7" key="1">
    <citation type="submission" date="2018-08" db="EMBL/GenBank/DDBJ databases">
        <title>Genomic investigation of the strawberry pathogen Phytophthora fragariae indicates pathogenicity is determined by transcriptional variation in three key races.</title>
        <authorList>
            <person name="Adams T.M."/>
            <person name="Armitage A.D."/>
            <person name="Sobczyk M.K."/>
            <person name="Bates H.J."/>
            <person name="Dunwell J.M."/>
            <person name="Nellist C.F."/>
            <person name="Harrison R.J."/>
        </authorList>
    </citation>
    <scope>NUCLEOTIDE SEQUENCE [LARGE SCALE GENOMIC DNA]</scope>
    <source>
        <strain evidence="5 7">A4</strain>
        <strain evidence="4 6">NOV-27</strain>
        <strain evidence="3 8">NOV-5</strain>
        <strain evidence="2 9">SCRP245</strain>
    </source>
</reference>
<organism evidence="3 8">
    <name type="scientific">Phytophthora fragariae</name>
    <dbReference type="NCBI Taxonomy" id="53985"/>
    <lineage>
        <taxon>Eukaryota</taxon>
        <taxon>Sar</taxon>
        <taxon>Stramenopiles</taxon>
        <taxon>Oomycota</taxon>
        <taxon>Peronosporomycetes</taxon>
        <taxon>Peronosporales</taxon>
        <taxon>Peronosporaceae</taxon>
        <taxon>Phytophthora</taxon>
    </lineage>
</organism>